<name>A0ABD0M4Z2_9CAEN</name>
<dbReference type="Proteomes" id="UP001519460">
    <property type="component" value="Unassembled WGS sequence"/>
</dbReference>
<proteinExistence type="predicted"/>
<protein>
    <recommendedName>
        <fullName evidence="4">Small EDRK-rich factor-like N-terminal domain-containing protein</fullName>
    </recommendedName>
</protein>
<feature type="compositionally biased region" description="Basic and acidic residues" evidence="1">
    <location>
        <begin position="33"/>
        <end position="49"/>
    </location>
</feature>
<evidence type="ECO:0000313" key="3">
    <source>
        <dbReference type="Proteomes" id="UP001519460"/>
    </source>
</evidence>
<organism evidence="2 3">
    <name type="scientific">Batillaria attramentaria</name>
    <dbReference type="NCBI Taxonomy" id="370345"/>
    <lineage>
        <taxon>Eukaryota</taxon>
        <taxon>Metazoa</taxon>
        <taxon>Spiralia</taxon>
        <taxon>Lophotrochozoa</taxon>
        <taxon>Mollusca</taxon>
        <taxon>Gastropoda</taxon>
        <taxon>Caenogastropoda</taxon>
        <taxon>Sorbeoconcha</taxon>
        <taxon>Cerithioidea</taxon>
        <taxon>Batillariidae</taxon>
        <taxon>Batillaria</taxon>
    </lineage>
</organism>
<sequence length="61" mass="6941">AAVAEKNKRRSETSLGGREMAMGGFRARKKRQLERVQKKSPEKESHLESSHSLMSQRPQTC</sequence>
<feature type="region of interest" description="Disordered" evidence="1">
    <location>
        <begin position="1"/>
        <end position="61"/>
    </location>
</feature>
<gene>
    <name evidence="2" type="ORF">BaRGS_00002528</name>
</gene>
<dbReference type="AlphaFoldDB" id="A0ABD0M4Z2"/>
<feature type="non-terminal residue" evidence="2">
    <location>
        <position position="1"/>
    </location>
</feature>
<reference evidence="2 3" key="1">
    <citation type="journal article" date="2023" name="Sci. Data">
        <title>Genome assembly of the Korean intertidal mud-creeper Batillaria attramentaria.</title>
        <authorList>
            <person name="Patra A.K."/>
            <person name="Ho P.T."/>
            <person name="Jun S."/>
            <person name="Lee S.J."/>
            <person name="Kim Y."/>
            <person name="Won Y.J."/>
        </authorList>
    </citation>
    <scope>NUCLEOTIDE SEQUENCE [LARGE SCALE GENOMIC DNA]</scope>
    <source>
        <strain evidence="2">Wonlab-2016</strain>
    </source>
</reference>
<accession>A0ABD0M4Z2</accession>
<evidence type="ECO:0000256" key="1">
    <source>
        <dbReference type="SAM" id="MobiDB-lite"/>
    </source>
</evidence>
<evidence type="ECO:0008006" key="4">
    <source>
        <dbReference type="Google" id="ProtNLM"/>
    </source>
</evidence>
<keyword evidence="3" id="KW-1185">Reference proteome</keyword>
<evidence type="ECO:0000313" key="2">
    <source>
        <dbReference type="EMBL" id="KAK7506416.1"/>
    </source>
</evidence>
<comment type="caution">
    <text evidence="2">The sequence shown here is derived from an EMBL/GenBank/DDBJ whole genome shotgun (WGS) entry which is preliminary data.</text>
</comment>
<dbReference type="EMBL" id="JACVVK020000007">
    <property type="protein sequence ID" value="KAK7506416.1"/>
    <property type="molecule type" value="Genomic_DNA"/>
</dbReference>